<protein>
    <submittedName>
        <fullName evidence="2">Uncharacterized protein</fullName>
    </submittedName>
</protein>
<organism evidence="2">
    <name type="scientific">marine sediment metagenome</name>
    <dbReference type="NCBI Taxonomy" id="412755"/>
    <lineage>
        <taxon>unclassified sequences</taxon>
        <taxon>metagenomes</taxon>
        <taxon>ecological metagenomes</taxon>
    </lineage>
</organism>
<gene>
    <name evidence="2" type="ORF">S12H4_28652</name>
</gene>
<dbReference type="EMBL" id="BARW01016454">
    <property type="protein sequence ID" value="GAI91227.1"/>
    <property type="molecule type" value="Genomic_DNA"/>
</dbReference>
<evidence type="ECO:0000256" key="1">
    <source>
        <dbReference type="SAM" id="Phobius"/>
    </source>
</evidence>
<feature type="non-terminal residue" evidence="2">
    <location>
        <position position="95"/>
    </location>
</feature>
<accession>X1SDY1</accession>
<evidence type="ECO:0000313" key="2">
    <source>
        <dbReference type="EMBL" id="GAI91227.1"/>
    </source>
</evidence>
<keyword evidence="1" id="KW-1133">Transmembrane helix</keyword>
<keyword evidence="1" id="KW-0812">Transmembrane</keyword>
<proteinExistence type="predicted"/>
<name>X1SDY1_9ZZZZ</name>
<keyword evidence="1" id="KW-0472">Membrane</keyword>
<feature type="transmembrane region" description="Helical" evidence="1">
    <location>
        <begin position="52"/>
        <end position="70"/>
    </location>
</feature>
<sequence>MSTVHSTLVFAFENKTKTNFVDGESSYLAEYDDFVVAEPWTLVVFARYDSFVVFWLLTNFFTGAIILVACERKLSSQRNFPSLTCPGPAVAEKTW</sequence>
<reference evidence="2" key="1">
    <citation type="journal article" date="2014" name="Front. Microbiol.">
        <title>High frequency of phylogenetically diverse reductive dehalogenase-homologous genes in deep subseafloor sedimentary metagenomes.</title>
        <authorList>
            <person name="Kawai M."/>
            <person name="Futagami T."/>
            <person name="Toyoda A."/>
            <person name="Takaki Y."/>
            <person name="Nishi S."/>
            <person name="Hori S."/>
            <person name="Arai W."/>
            <person name="Tsubouchi T."/>
            <person name="Morono Y."/>
            <person name="Uchiyama I."/>
            <person name="Ito T."/>
            <person name="Fujiyama A."/>
            <person name="Inagaki F."/>
            <person name="Takami H."/>
        </authorList>
    </citation>
    <scope>NUCLEOTIDE SEQUENCE</scope>
    <source>
        <strain evidence="2">Expedition CK06-06</strain>
    </source>
</reference>
<dbReference type="AlphaFoldDB" id="X1SDY1"/>
<comment type="caution">
    <text evidence="2">The sequence shown here is derived from an EMBL/GenBank/DDBJ whole genome shotgun (WGS) entry which is preliminary data.</text>
</comment>